<dbReference type="GO" id="GO:0006935">
    <property type="term" value="P:chemotaxis"/>
    <property type="evidence" value="ECO:0007669"/>
    <property type="project" value="InterPro"/>
</dbReference>
<dbReference type="Proteomes" id="UP000076852">
    <property type="component" value="Chromosome 2"/>
</dbReference>
<dbReference type="GO" id="GO:0007165">
    <property type="term" value="P:signal transduction"/>
    <property type="evidence" value="ECO:0007669"/>
    <property type="project" value="UniProtKB-KW"/>
</dbReference>
<dbReference type="PROSITE" id="PS50885">
    <property type="entry name" value="HAMP"/>
    <property type="match status" value="1"/>
</dbReference>
<protein>
    <recommendedName>
        <fullName evidence="10">Chemotaxis protein</fullName>
    </recommendedName>
</protein>
<evidence type="ECO:0000259" key="6">
    <source>
        <dbReference type="PROSITE" id="PS50111"/>
    </source>
</evidence>
<dbReference type="InterPro" id="IPR051310">
    <property type="entry name" value="MCP_chemotaxis"/>
</dbReference>
<evidence type="ECO:0000256" key="2">
    <source>
        <dbReference type="ARBA" id="ARBA00022481"/>
    </source>
</evidence>
<evidence type="ECO:0000256" key="1">
    <source>
        <dbReference type="ARBA" id="ARBA00004370"/>
    </source>
</evidence>
<keyword evidence="9" id="KW-1185">Reference proteome</keyword>
<accession>A0A160FQI1</accession>
<evidence type="ECO:0000256" key="5">
    <source>
        <dbReference type="SAM" id="Phobius"/>
    </source>
</evidence>
<evidence type="ECO:0000256" key="3">
    <source>
        <dbReference type="ARBA" id="ARBA00029447"/>
    </source>
</evidence>
<dbReference type="InterPro" id="IPR004090">
    <property type="entry name" value="Chemotax_Me-accpt_rcpt"/>
</dbReference>
<reference evidence="8 9" key="1">
    <citation type="journal article" date="2016" name="Gene">
        <title>PacBio SMRT assembly of a complex multi-replicon genome reveals chlorocatechol degradative operon in a region of genome plasticity.</title>
        <authorList>
            <person name="Ricker N."/>
            <person name="Shen S.Y."/>
            <person name="Goordial J."/>
            <person name="Jin S."/>
            <person name="Fulthorpe R.R."/>
        </authorList>
    </citation>
    <scope>NUCLEOTIDE SEQUENCE [LARGE SCALE GENOMIC DNA]</scope>
    <source>
        <strain evidence="8 9">OLGA172</strain>
    </source>
</reference>
<dbReference type="SMART" id="SM00283">
    <property type="entry name" value="MA"/>
    <property type="match status" value="1"/>
</dbReference>
<name>A0A160FQI1_9BURK</name>
<proteinExistence type="inferred from homology"/>
<evidence type="ECO:0000259" key="7">
    <source>
        <dbReference type="PROSITE" id="PS50885"/>
    </source>
</evidence>
<keyword evidence="5" id="KW-1133">Transmembrane helix</keyword>
<dbReference type="Pfam" id="PF00015">
    <property type="entry name" value="MCPsignal"/>
    <property type="match status" value="1"/>
</dbReference>
<dbReference type="AlphaFoldDB" id="A0A160FQI1"/>
<dbReference type="InterPro" id="IPR003660">
    <property type="entry name" value="HAMP_dom"/>
</dbReference>
<comment type="subcellular location">
    <subcellularLocation>
        <location evidence="1">Membrane</location>
    </subcellularLocation>
</comment>
<dbReference type="PROSITE" id="PS50111">
    <property type="entry name" value="CHEMOTAXIS_TRANSDUC_2"/>
    <property type="match status" value="1"/>
</dbReference>
<keyword evidence="5" id="KW-0472">Membrane</keyword>
<evidence type="ECO:0000313" key="8">
    <source>
        <dbReference type="EMBL" id="ANB75001.1"/>
    </source>
</evidence>
<dbReference type="PANTHER" id="PTHR43531:SF14">
    <property type="entry name" value="METHYL-ACCEPTING CHEMOTAXIS PROTEIN I-RELATED"/>
    <property type="match status" value="1"/>
</dbReference>
<organism evidence="8 9">
    <name type="scientific">Paraburkholderia phytofirmans OLGA172</name>
    <dbReference type="NCBI Taxonomy" id="1417228"/>
    <lineage>
        <taxon>Bacteria</taxon>
        <taxon>Pseudomonadati</taxon>
        <taxon>Pseudomonadota</taxon>
        <taxon>Betaproteobacteria</taxon>
        <taxon>Burkholderiales</taxon>
        <taxon>Burkholderiaceae</taxon>
        <taxon>Paraburkholderia</taxon>
    </lineage>
</organism>
<feature type="domain" description="Methyl-accepting transducer" evidence="6">
    <location>
        <begin position="259"/>
        <end position="488"/>
    </location>
</feature>
<keyword evidence="5" id="KW-0812">Transmembrane</keyword>
<dbReference type="GO" id="GO:0005886">
    <property type="term" value="C:plasma membrane"/>
    <property type="evidence" value="ECO:0007669"/>
    <property type="project" value="TreeGrafter"/>
</dbReference>
<dbReference type="OrthoDB" id="9147953at2"/>
<keyword evidence="4" id="KW-0807">Transducer</keyword>
<evidence type="ECO:0000256" key="4">
    <source>
        <dbReference type="PROSITE-ProRule" id="PRU00284"/>
    </source>
</evidence>
<dbReference type="KEGG" id="buz:AYM40_21465"/>
<dbReference type="PANTHER" id="PTHR43531">
    <property type="entry name" value="PROTEIN ICFG"/>
    <property type="match status" value="1"/>
</dbReference>
<evidence type="ECO:0008006" key="10">
    <source>
        <dbReference type="Google" id="ProtNLM"/>
    </source>
</evidence>
<comment type="similarity">
    <text evidence="3">Belongs to the methyl-accepting chemotaxis (MCP) protein family.</text>
</comment>
<dbReference type="FunFam" id="1.10.287.950:FF:000001">
    <property type="entry name" value="Methyl-accepting chemotaxis sensory transducer"/>
    <property type="match status" value="1"/>
</dbReference>
<dbReference type="SUPFAM" id="SSF58104">
    <property type="entry name" value="Methyl-accepting chemotaxis protein (MCP) signaling domain"/>
    <property type="match status" value="1"/>
</dbReference>
<dbReference type="GO" id="GO:0004888">
    <property type="term" value="F:transmembrane signaling receptor activity"/>
    <property type="evidence" value="ECO:0007669"/>
    <property type="project" value="InterPro"/>
</dbReference>
<dbReference type="PRINTS" id="PR00260">
    <property type="entry name" value="CHEMTRNSDUCR"/>
</dbReference>
<dbReference type="CDD" id="cd06225">
    <property type="entry name" value="HAMP"/>
    <property type="match status" value="1"/>
</dbReference>
<keyword evidence="2" id="KW-0488">Methylation</keyword>
<sequence length="510" mass="54766">MILPVVSILSAGTYGMLALRADQQHLSFAQTTLLSRVSDLDSMQETLHALQSLSYQHLLAETVGEKAQVETVMASKLATLDDAVAKYRHEDDQSDSTGKTMIESGAASEMAYRTALSSFLEKSRGGHINDARSSLLPGGELNSAAVAVDAQLKRYARYNSAQVDEYGIDARRRYARSLLVSCLVMGFGIVTTVWTGFRLHTVVCGGLRRMRNKMMEIAESLDLSKRTASPRKDEFGLAARAFDQLMSRVEDTVVSVRRSADSVSMSTKEIAAGNIDLSSRTEEHAASLEETAATIRILSETVRQNADNARQANELTVNTSRIADEGAEAVQEMLKTMHLMNDSSSKISEIIGLIEGIAFQTNILALNAAVEAARAGEQGRGFAVVASEVRSLAQRSSAAAGEIKELITSSVEMVRDGSLRAVGVSERVDEMKQAIQHVSGIVGEIATASEEQSLGIQQINVAIDQMDEVTLQNAALVEQSAAAAQSLEHQASNLTEAVSAFKVTGTFAAA</sequence>
<evidence type="ECO:0000313" key="9">
    <source>
        <dbReference type="Proteomes" id="UP000076852"/>
    </source>
</evidence>
<dbReference type="SMART" id="SM00304">
    <property type="entry name" value="HAMP"/>
    <property type="match status" value="1"/>
</dbReference>
<dbReference type="EMBL" id="CP014579">
    <property type="protein sequence ID" value="ANB75001.1"/>
    <property type="molecule type" value="Genomic_DNA"/>
</dbReference>
<feature type="domain" description="HAMP" evidence="7">
    <location>
        <begin position="207"/>
        <end position="254"/>
    </location>
</feature>
<feature type="transmembrane region" description="Helical" evidence="5">
    <location>
        <begin position="178"/>
        <end position="197"/>
    </location>
</feature>
<gene>
    <name evidence="8" type="ORF">AYM40_21465</name>
</gene>
<dbReference type="CDD" id="cd11386">
    <property type="entry name" value="MCP_signal"/>
    <property type="match status" value="1"/>
</dbReference>
<dbReference type="InterPro" id="IPR004089">
    <property type="entry name" value="MCPsignal_dom"/>
</dbReference>
<dbReference type="Gene3D" id="1.10.287.950">
    <property type="entry name" value="Methyl-accepting chemotaxis protein"/>
    <property type="match status" value="1"/>
</dbReference>
<dbReference type="STRING" id="1804984.AYM40_21465"/>